<dbReference type="EMBL" id="JAEPRB010000036">
    <property type="protein sequence ID" value="KAG2224845.1"/>
    <property type="molecule type" value="Genomic_DNA"/>
</dbReference>
<dbReference type="OrthoDB" id="2253830at2759"/>
<dbReference type="AlphaFoldDB" id="A0A8H7S8L7"/>
<feature type="non-terminal residue" evidence="2">
    <location>
        <position position="1"/>
    </location>
</feature>
<feature type="compositionally biased region" description="Low complexity" evidence="1">
    <location>
        <begin position="75"/>
        <end position="104"/>
    </location>
</feature>
<comment type="caution">
    <text evidence="2">The sequence shown here is derived from an EMBL/GenBank/DDBJ whole genome shotgun (WGS) entry which is preliminary data.</text>
</comment>
<protein>
    <submittedName>
        <fullName evidence="2">Uncharacterized protein</fullName>
    </submittedName>
</protein>
<organism evidence="2 3">
    <name type="scientific">Circinella minor</name>
    <dbReference type="NCBI Taxonomy" id="1195481"/>
    <lineage>
        <taxon>Eukaryota</taxon>
        <taxon>Fungi</taxon>
        <taxon>Fungi incertae sedis</taxon>
        <taxon>Mucoromycota</taxon>
        <taxon>Mucoromycotina</taxon>
        <taxon>Mucoromycetes</taxon>
        <taxon>Mucorales</taxon>
        <taxon>Lichtheimiaceae</taxon>
        <taxon>Circinella</taxon>
    </lineage>
</organism>
<dbReference type="Proteomes" id="UP000646827">
    <property type="component" value="Unassembled WGS sequence"/>
</dbReference>
<feature type="region of interest" description="Disordered" evidence="1">
    <location>
        <begin position="67"/>
        <end position="110"/>
    </location>
</feature>
<accession>A0A8H7S8L7</accession>
<keyword evidence="3" id="KW-1185">Reference proteome</keyword>
<reference evidence="2 3" key="1">
    <citation type="submission" date="2020-12" db="EMBL/GenBank/DDBJ databases">
        <title>Metabolic potential, ecology and presence of endohyphal bacteria is reflected in genomic diversity of Mucoromycotina.</title>
        <authorList>
            <person name="Muszewska A."/>
            <person name="Okrasinska A."/>
            <person name="Steczkiewicz K."/>
            <person name="Drgas O."/>
            <person name="Orlowska M."/>
            <person name="Perlinska-Lenart U."/>
            <person name="Aleksandrzak-Piekarczyk T."/>
            <person name="Szatraj K."/>
            <person name="Zielenkiewicz U."/>
            <person name="Pilsyk S."/>
            <person name="Malc E."/>
            <person name="Mieczkowski P."/>
            <person name="Kruszewska J.S."/>
            <person name="Biernat P."/>
            <person name="Pawlowska J."/>
        </authorList>
    </citation>
    <scope>NUCLEOTIDE SEQUENCE [LARGE SCALE GENOMIC DNA]</scope>
    <source>
        <strain evidence="2 3">CBS 142.35</strain>
    </source>
</reference>
<proteinExistence type="predicted"/>
<name>A0A8H7S8L7_9FUNG</name>
<evidence type="ECO:0000313" key="2">
    <source>
        <dbReference type="EMBL" id="KAG2224845.1"/>
    </source>
</evidence>
<evidence type="ECO:0000313" key="3">
    <source>
        <dbReference type="Proteomes" id="UP000646827"/>
    </source>
</evidence>
<evidence type="ECO:0000256" key="1">
    <source>
        <dbReference type="SAM" id="MobiDB-lite"/>
    </source>
</evidence>
<sequence>IPTFSDFVKKNTDFLVKNSRIGDRLQDKWCNLYHGACRVEGIKPNTTAKADWSEVYVEVWKNAEENDNFNDQQKQSNSESNQESTTSISLSKTIPSNSTNSSKSTSRHTLSETEQAYVNSLYQKLNDKKMWVLKSGRKVEKIMEECARDSKEEQGTHSMIIDPLDPVWESYFTEDELEEISSTNPPQLPSLTPQMTEYLKKFDNLTDLDELFDKANEDKFNPKKDADLYWLKQSIINALELYYCNFLNKEVKSASDLLHRIWRPVYLCFDQSPNISVTSGEKTCYASVRKRETEREVTIEAPRRFFGTRTDLLFYTQTTMREIGTTEVGLRSITESNKSINELELKVPKTMKDMLLRLIKLSSVNQNKIITCGLNISGLYLNQLVMNIPKGYVCRVSRFPVELQYPERSDNFIQLIKPILTTIYGTRIQMETTLKNIDIEREKTGILSYGFKKNSNNHNFPIPPCFTPIPTQRKRRI</sequence>
<gene>
    <name evidence="2" type="ORF">INT45_008027</name>
</gene>